<dbReference type="GO" id="GO:0003723">
    <property type="term" value="F:RNA binding"/>
    <property type="evidence" value="ECO:0007669"/>
    <property type="project" value="InterPro"/>
</dbReference>
<protein>
    <submittedName>
        <fullName evidence="4">50S ribosomal protein L21</fullName>
    </submittedName>
</protein>
<dbReference type="InterPro" id="IPR001787">
    <property type="entry name" value="Ribosomal_bL21"/>
</dbReference>
<dbReference type="AlphaFoldDB" id="A0A9E7FWM5"/>
<keyword evidence="2 4" id="KW-0689">Ribosomal protein</keyword>
<evidence type="ECO:0000256" key="2">
    <source>
        <dbReference type="ARBA" id="ARBA00022980"/>
    </source>
</evidence>
<organism evidence="4 5">
    <name type="scientific">Musa troglodytarum</name>
    <name type="common">fe'i banana</name>
    <dbReference type="NCBI Taxonomy" id="320322"/>
    <lineage>
        <taxon>Eukaryota</taxon>
        <taxon>Viridiplantae</taxon>
        <taxon>Streptophyta</taxon>
        <taxon>Embryophyta</taxon>
        <taxon>Tracheophyta</taxon>
        <taxon>Spermatophyta</taxon>
        <taxon>Magnoliopsida</taxon>
        <taxon>Liliopsida</taxon>
        <taxon>Zingiberales</taxon>
        <taxon>Musaceae</taxon>
        <taxon>Musa</taxon>
    </lineage>
</organism>
<dbReference type="GO" id="GO:0006412">
    <property type="term" value="P:translation"/>
    <property type="evidence" value="ECO:0007669"/>
    <property type="project" value="InterPro"/>
</dbReference>
<dbReference type="GO" id="GO:1990904">
    <property type="term" value="C:ribonucleoprotein complex"/>
    <property type="evidence" value="ECO:0007669"/>
    <property type="project" value="UniProtKB-KW"/>
</dbReference>
<comment type="similarity">
    <text evidence="1">Belongs to the bacterial ribosomal protein bL21 family.</text>
</comment>
<dbReference type="OrthoDB" id="5994at2759"/>
<dbReference type="GO" id="GO:0003735">
    <property type="term" value="F:structural constituent of ribosome"/>
    <property type="evidence" value="ECO:0007669"/>
    <property type="project" value="InterPro"/>
</dbReference>
<evidence type="ECO:0000313" key="4">
    <source>
        <dbReference type="EMBL" id="URE04411.1"/>
    </source>
</evidence>
<evidence type="ECO:0000256" key="1">
    <source>
        <dbReference type="ARBA" id="ARBA00008563"/>
    </source>
</evidence>
<dbReference type="Proteomes" id="UP001055439">
    <property type="component" value="Chromosome 5"/>
</dbReference>
<name>A0A9E7FWM5_9LILI</name>
<dbReference type="GO" id="GO:0005737">
    <property type="term" value="C:cytoplasm"/>
    <property type="evidence" value="ECO:0007669"/>
    <property type="project" value="UniProtKB-ARBA"/>
</dbReference>
<keyword evidence="3" id="KW-0687">Ribonucleoprotein</keyword>
<dbReference type="EMBL" id="CP097507">
    <property type="protein sequence ID" value="URE04411.1"/>
    <property type="molecule type" value="Genomic_DNA"/>
</dbReference>
<keyword evidence="5" id="KW-1185">Reference proteome</keyword>
<proteinExistence type="inferred from homology"/>
<reference evidence="4" key="1">
    <citation type="submission" date="2022-05" db="EMBL/GenBank/DDBJ databases">
        <title>The Musa troglodytarum L. genome provides insights into the mechanism of non-climacteric behaviour and enrichment of carotenoids.</title>
        <authorList>
            <person name="Wang J."/>
        </authorList>
    </citation>
    <scope>NUCLEOTIDE SEQUENCE</scope>
    <source>
        <tissue evidence="4">Leaf</tissue>
    </source>
</reference>
<dbReference type="PANTHER" id="PTHR21349">
    <property type="entry name" value="50S RIBOSOMAL PROTEIN L21"/>
    <property type="match status" value="1"/>
</dbReference>
<sequence>APPGCRPPPPASVPPAFSLASELSSFSTTVLSLRAPSPSPLVACKWKPLAADSESLETEETPVVVPEPVEEQLAASTAAEAAKGEDVFAVVMVGSRQYIVFRGRFIYTQRLKGANVDDKIILNKVLLVGTRTKAYIGQPAVTNAAVHAVFEEQGLDCKVIVFKYKKKKNYHHTIGHRQIPHCTTMFI</sequence>
<dbReference type="InterPro" id="IPR036164">
    <property type="entry name" value="bL21-like_sf"/>
</dbReference>
<dbReference type="GO" id="GO:0005840">
    <property type="term" value="C:ribosome"/>
    <property type="evidence" value="ECO:0007669"/>
    <property type="project" value="UniProtKB-KW"/>
</dbReference>
<accession>A0A9E7FWM5</accession>
<dbReference type="SUPFAM" id="SSF141091">
    <property type="entry name" value="L21p-like"/>
    <property type="match status" value="1"/>
</dbReference>
<feature type="non-terminal residue" evidence="4">
    <location>
        <position position="1"/>
    </location>
</feature>
<dbReference type="NCBIfam" id="TIGR00061">
    <property type="entry name" value="L21"/>
    <property type="match status" value="1"/>
</dbReference>
<dbReference type="PANTHER" id="PTHR21349:SF8">
    <property type="entry name" value="LARGE RIBOSOMAL SUBUNIT PROTEIN BL21C"/>
    <property type="match status" value="1"/>
</dbReference>
<dbReference type="Pfam" id="PF00829">
    <property type="entry name" value="Ribosomal_L21p"/>
    <property type="match status" value="1"/>
</dbReference>
<gene>
    <name evidence="4" type="ORF">MUK42_16725</name>
</gene>
<evidence type="ECO:0000256" key="3">
    <source>
        <dbReference type="ARBA" id="ARBA00023274"/>
    </source>
</evidence>
<dbReference type="InterPro" id="IPR028909">
    <property type="entry name" value="bL21-like"/>
</dbReference>
<evidence type="ECO:0000313" key="5">
    <source>
        <dbReference type="Proteomes" id="UP001055439"/>
    </source>
</evidence>